<accession>A0A1M5RSI3</accession>
<keyword evidence="1" id="KW-0472">Membrane</keyword>
<dbReference type="Pfam" id="PF09527">
    <property type="entry name" value="ATPase_gene1"/>
    <property type="match status" value="1"/>
</dbReference>
<dbReference type="OrthoDB" id="37739at2"/>
<dbReference type="STRING" id="1123380.SAMN02745199_0597"/>
<dbReference type="EMBL" id="FQXN01000002">
    <property type="protein sequence ID" value="SHH29244.1"/>
    <property type="molecule type" value="Genomic_DNA"/>
</dbReference>
<evidence type="ECO:0000313" key="3">
    <source>
        <dbReference type="Proteomes" id="UP000242592"/>
    </source>
</evidence>
<keyword evidence="1" id="KW-0812">Transmembrane</keyword>
<reference evidence="3" key="1">
    <citation type="submission" date="2016-11" db="EMBL/GenBank/DDBJ databases">
        <authorList>
            <person name="Varghese N."/>
            <person name="Submissions S."/>
        </authorList>
    </citation>
    <scope>NUCLEOTIDE SEQUENCE [LARGE SCALE GENOMIC DNA]</scope>
    <source>
        <strain evidence="3">DSM 15807</strain>
    </source>
</reference>
<evidence type="ECO:0000313" key="2">
    <source>
        <dbReference type="EMBL" id="SHH29244.1"/>
    </source>
</evidence>
<dbReference type="Proteomes" id="UP000242592">
    <property type="component" value="Unassembled WGS sequence"/>
</dbReference>
<protein>
    <submittedName>
        <fullName evidence="2">Putative F0F1-ATPase subunit Ca2+/Mg2+ transporter</fullName>
    </submittedName>
</protein>
<gene>
    <name evidence="2" type="ORF">SAMN02745199_0597</name>
</gene>
<keyword evidence="3" id="KW-1185">Reference proteome</keyword>
<sequence>MKKNNKDNIGKEIVKLNLVLVFGTTVLGNIIVGYFLGRIFDWLFKTEKLFVIIFLFFGAISGIYNGVKQLLKEVERIEKRRK</sequence>
<dbReference type="InterPro" id="IPR032820">
    <property type="entry name" value="ATPase_put"/>
</dbReference>
<feature type="transmembrane region" description="Helical" evidence="1">
    <location>
        <begin position="16"/>
        <end position="37"/>
    </location>
</feature>
<keyword evidence="1" id="KW-1133">Transmembrane helix</keyword>
<proteinExistence type="predicted"/>
<dbReference type="AlphaFoldDB" id="A0A1M5RSI3"/>
<feature type="transmembrane region" description="Helical" evidence="1">
    <location>
        <begin position="49"/>
        <end position="67"/>
    </location>
</feature>
<name>A0A1M5RSI3_9BACT</name>
<dbReference type="RefSeq" id="WP_073072014.1">
    <property type="nucleotide sequence ID" value="NZ_FQXN01000002.1"/>
</dbReference>
<evidence type="ECO:0000256" key="1">
    <source>
        <dbReference type="SAM" id="Phobius"/>
    </source>
</evidence>
<organism evidence="2 3">
    <name type="scientific">Thermosipho atlanticus DSM 15807</name>
    <dbReference type="NCBI Taxonomy" id="1123380"/>
    <lineage>
        <taxon>Bacteria</taxon>
        <taxon>Thermotogati</taxon>
        <taxon>Thermotogota</taxon>
        <taxon>Thermotogae</taxon>
        <taxon>Thermotogales</taxon>
        <taxon>Fervidobacteriaceae</taxon>
        <taxon>Thermosipho</taxon>
    </lineage>
</organism>